<sequence length="97" mass="11024">MNDSSVLPSEDPVKDKPRRGRPIDPNAMSGAKRQERYRERQKMKSVTVTINRDLIDRLDAQLVAFRDGQDLTILTTSDADALLRSIRKSARTQLISK</sequence>
<keyword evidence="2" id="KW-0614">Plasmid</keyword>
<evidence type="ECO:0000313" key="3">
    <source>
        <dbReference type="Proteomes" id="UP001218423"/>
    </source>
</evidence>
<gene>
    <name evidence="2" type="ORF">P5S46_21525</name>
</gene>
<evidence type="ECO:0000313" key="2">
    <source>
        <dbReference type="EMBL" id="WFG00346.1"/>
    </source>
</evidence>
<dbReference type="Proteomes" id="UP001218423">
    <property type="component" value="Plasmid pAC1520"/>
</dbReference>
<reference evidence="2" key="1">
    <citation type="submission" date="2023-03" db="EMBL/GenBank/DDBJ databases">
        <title>Aeromonas caviae strain AC1520.</title>
        <authorList>
            <person name="Xie T."/>
            <person name="Zhang Q."/>
            <person name="Deng J."/>
            <person name="Li X."/>
        </authorList>
    </citation>
    <scope>NUCLEOTIDE SEQUENCE</scope>
    <source>
        <strain evidence="2">AC1520</strain>
        <plasmid evidence="2">pAC1520</plasmid>
    </source>
</reference>
<organism evidence="2 3">
    <name type="scientific">Aeromonas caviae</name>
    <name type="common">Aeromonas punctata</name>
    <dbReference type="NCBI Taxonomy" id="648"/>
    <lineage>
        <taxon>Bacteria</taxon>
        <taxon>Pseudomonadati</taxon>
        <taxon>Pseudomonadota</taxon>
        <taxon>Gammaproteobacteria</taxon>
        <taxon>Aeromonadales</taxon>
        <taxon>Aeromonadaceae</taxon>
        <taxon>Aeromonas</taxon>
    </lineage>
</organism>
<evidence type="ECO:0000256" key="1">
    <source>
        <dbReference type="SAM" id="MobiDB-lite"/>
    </source>
</evidence>
<accession>A0AAJ5ZBM5</accession>
<dbReference type="EMBL" id="CP120943">
    <property type="protein sequence ID" value="WFG00346.1"/>
    <property type="molecule type" value="Genomic_DNA"/>
</dbReference>
<dbReference type="RefSeq" id="WP_128341568.1">
    <property type="nucleotide sequence ID" value="NZ_CAWOMG010000111.1"/>
</dbReference>
<geneLocation type="plasmid" evidence="2 3">
    <name>pAC1520</name>
</geneLocation>
<dbReference type="AlphaFoldDB" id="A0AAJ5ZBM5"/>
<name>A0AAJ5ZBM5_AERCA</name>
<protein>
    <submittedName>
        <fullName evidence="2">Uncharacterized protein</fullName>
    </submittedName>
</protein>
<feature type="region of interest" description="Disordered" evidence="1">
    <location>
        <begin position="1"/>
        <end position="44"/>
    </location>
</feature>
<feature type="compositionally biased region" description="Basic and acidic residues" evidence="1">
    <location>
        <begin position="32"/>
        <end position="42"/>
    </location>
</feature>
<proteinExistence type="predicted"/>